<keyword evidence="4 8" id="KW-0884">PQQ biosynthesis</keyword>
<evidence type="ECO:0000256" key="8">
    <source>
        <dbReference type="HAMAP-Rule" id="MF_00660"/>
    </source>
</evidence>
<evidence type="ECO:0000259" key="9">
    <source>
        <dbReference type="PROSITE" id="PS51918"/>
    </source>
</evidence>
<evidence type="ECO:0000256" key="3">
    <source>
        <dbReference type="ARBA" id="ARBA00022723"/>
    </source>
</evidence>
<comment type="subunit">
    <text evidence="8">Interacts with PqqD. The interaction is necessary for activity of PqqE.</text>
</comment>
<comment type="similarity">
    <text evidence="8">Belongs to the radical SAM superfamily. PqqE family.</text>
</comment>
<dbReference type="CDD" id="cd01335">
    <property type="entry name" value="Radical_SAM"/>
    <property type="match status" value="1"/>
</dbReference>
<comment type="cofactor">
    <cofactor evidence="8">
        <name>[4Fe-4S] cluster</name>
        <dbReference type="ChEBI" id="CHEBI:49883"/>
    </cofactor>
    <text evidence="8">Binds 1 [4Fe-4S] cluster. The cluster is coordinated with 3 cysteines and an exchangeable S-adenosyl-L-methionine.</text>
</comment>
<name>A0A3D9YV48_9HYPH</name>
<dbReference type="SFLD" id="SFLDF00280">
    <property type="entry name" value="coenzyme_PQQ_synthesis_protein"/>
    <property type="match status" value="1"/>
</dbReference>
<dbReference type="SUPFAM" id="SSF102114">
    <property type="entry name" value="Radical SAM enzymes"/>
    <property type="match status" value="1"/>
</dbReference>
<feature type="binding site" evidence="8">
    <location>
        <position position="29"/>
    </location>
    <ligand>
        <name>[4Fe-4S] cluster</name>
        <dbReference type="ChEBI" id="CHEBI:49883"/>
        <note>4Fe-4S-S-AdoMet</note>
    </ligand>
</feature>
<evidence type="ECO:0000256" key="5">
    <source>
        <dbReference type="ARBA" id="ARBA00023002"/>
    </source>
</evidence>
<comment type="catalytic activity">
    <reaction evidence="8">
        <text>[PQQ precursor protein] + S-adenosyl-L-methionine = E-Y cross-linked-[PQQ precursor protein] + 5'-deoxyadenosine + L-methionine + H(+)</text>
        <dbReference type="Rhea" id="RHEA:56836"/>
        <dbReference type="Rhea" id="RHEA-COMP:14800"/>
        <dbReference type="Rhea" id="RHEA-COMP:14801"/>
        <dbReference type="ChEBI" id="CHEBI:15378"/>
        <dbReference type="ChEBI" id="CHEBI:17319"/>
        <dbReference type="ChEBI" id="CHEBI:57844"/>
        <dbReference type="ChEBI" id="CHEBI:59789"/>
        <dbReference type="ChEBI" id="CHEBI:141026"/>
        <dbReference type="ChEBI" id="CHEBI:141027"/>
        <dbReference type="EC" id="1.21.98.4"/>
    </reaction>
</comment>
<keyword evidence="1 8" id="KW-0004">4Fe-4S</keyword>
<dbReference type="Proteomes" id="UP000256900">
    <property type="component" value="Unassembled WGS sequence"/>
</dbReference>
<keyword evidence="3 8" id="KW-0479">Metal-binding</keyword>
<accession>A0A3D9YV48</accession>
<dbReference type="InterPro" id="IPR011843">
    <property type="entry name" value="PQQ_synth_PqqE_bac"/>
</dbReference>
<evidence type="ECO:0000313" key="11">
    <source>
        <dbReference type="Proteomes" id="UP000256900"/>
    </source>
</evidence>
<reference evidence="10 11" key="1">
    <citation type="submission" date="2018-08" db="EMBL/GenBank/DDBJ databases">
        <title>Genomic Encyclopedia of Type Strains, Phase IV (KMG-IV): sequencing the most valuable type-strain genomes for metagenomic binning, comparative biology and taxonomic classification.</title>
        <authorList>
            <person name="Goeker M."/>
        </authorList>
    </citation>
    <scope>NUCLEOTIDE SEQUENCE [LARGE SCALE GENOMIC DNA]</scope>
    <source>
        <strain evidence="10 11">BW863</strain>
    </source>
</reference>
<dbReference type="InterPro" id="IPR007197">
    <property type="entry name" value="rSAM"/>
</dbReference>
<dbReference type="InterPro" id="IPR017200">
    <property type="entry name" value="PqqE-like"/>
</dbReference>
<dbReference type="NCBIfam" id="TIGR04085">
    <property type="entry name" value="rSAM_more_4Fe4S"/>
    <property type="match status" value="1"/>
</dbReference>
<evidence type="ECO:0000256" key="6">
    <source>
        <dbReference type="ARBA" id="ARBA00023004"/>
    </source>
</evidence>
<dbReference type="GO" id="GO:0016491">
    <property type="term" value="F:oxidoreductase activity"/>
    <property type="evidence" value="ECO:0007669"/>
    <property type="project" value="UniProtKB-KW"/>
</dbReference>
<dbReference type="EMBL" id="QUMO01000003">
    <property type="protein sequence ID" value="REF86506.1"/>
    <property type="molecule type" value="Genomic_DNA"/>
</dbReference>
<dbReference type="GO" id="GO:0051539">
    <property type="term" value="F:4 iron, 4 sulfur cluster binding"/>
    <property type="evidence" value="ECO:0007669"/>
    <property type="project" value="UniProtKB-KW"/>
</dbReference>
<protein>
    <recommendedName>
        <fullName evidence="8">PqqA peptide cyclase</fullName>
        <ecNumber evidence="8">1.21.98.4</ecNumber>
    </recommendedName>
    <alternativeName>
        <fullName evidence="8">Coenzyme PQQ synthesis protein E</fullName>
    </alternativeName>
</protein>
<dbReference type="GO" id="GO:0005506">
    <property type="term" value="F:iron ion binding"/>
    <property type="evidence" value="ECO:0007669"/>
    <property type="project" value="UniProtKB-UniRule"/>
</dbReference>
<feature type="binding site" evidence="8">
    <location>
        <position position="32"/>
    </location>
    <ligand>
        <name>[4Fe-4S] cluster</name>
        <dbReference type="ChEBI" id="CHEBI:49883"/>
        <note>4Fe-4S-S-AdoMet</note>
    </ligand>
</feature>
<evidence type="ECO:0000313" key="10">
    <source>
        <dbReference type="EMBL" id="REF86506.1"/>
    </source>
</evidence>
<dbReference type="InterPro" id="IPR058240">
    <property type="entry name" value="rSAM_sf"/>
</dbReference>
<dbReference type="HAMAP" id="MF_00660">
    <property type="entry name" value="PqqE"/>
    <property type="match status" value="1"/>
</dbReference>
<comment type="pathway">
    <text evidence="8">Cofactor biosynthesis; pyrroloquinoline quinone biosynthesis.</text>
</comment>
<dbReference type="SFLD" id="SFLDG01386">
    <property type="entry name" value="main_SPASM_domain-containing"/>
    <property type="match status" value="1"/>
</dbReference>
<evidence type="ECO:0000256" key="7">
    <source>
        <dbReference type="ARBA" id="ARBA00023014"/>
    </source>
</evidence>
<keyword evidence="11" id="KW-1185">Reference proteome</keyword>
<dbReference type="Pfam" id="PF04055">
    <property type="entry name" value="Radical_SAM"/>
    <property type="match status" value="1"/>
</dbReference>
<dbReference type="EC" id="1.21.98.4" evidence="8"/>
<dbReference type="AlphaFoldDB" id="A0A3D9YV48"/>
<dbReference type="SFLD" id="SFLDG01067">
    <property type="entry name" value="SPASM/twitch_domain_containing"/>
    <property type="match status" value="1"/>
</dbReference>
<keyword evidence="5 8" id="KW-0560">Oxidoreductase</keyword>
<dbReference type="InterPro" id="IPR013785">
    <property type="entry name" value="Aldolase_TIM"/>
</dbReference>
<dbReference type="PROSITE" id="PS51918">
    <property type="entry name" value="RADICAL_SAM"/>
    <property type="match status" value="1"/>
</dbReference>
<feature type="domain" description="Radical SAM core" evidence="9">
    <location>
        <begin position="11"/>
        <end position="227"/>
    </location>
</feature>
<dbReference type="RefSeq" id="WP_115837031.1">
    <property type="nucleotide sequence ID" value="NZ_CP025086.1"/>
</dbReference>
<dbReference type="UniPathway" id="UPA00539"/>
<sequence>MNAPQKIPEAIPAPVGILAELTHRCPLACPYCSNPVELDTREGELDTETWKRVFSESAAAGVLHAHLSGGEPASRRDLTEIVKHCHAVGLYTNLITSGVGINEARMHELADAGLDHVQLSIQDAEAESADRIGGYKGGFARKMDVAKWVNEVGIPLTVNAVIHRANIARAGRMVEFAYELGARRVEIAHTQYYAWAYLNRQALMPSRAQTEKAVAEVEALRKVYAGKIVIDHVVPDYYAKYPKACMGGWAKRTLNVTPHGKALPCHAAETIPGLEFWNVRDHSISDIWFNAPAFNAFRGEDWMVEPCRSCPRKSQDHGGCRCQAMALTGDARNADPICHLSPFHDKVAAIAATFEEVDANVPVGDYVYRTLKAPAPAA</sequence>
<comment type="caution">
    <text evidence="10">The sequence shown here is derived from an EMBL/GenBank/DDBJ whole genome shotgun (WGS) entry which is preliminary data.</text>
</comment>
<dbReference type="SMART" id="SM00729">
    <property type="entry name" value="Elp3"/>
    <property type="match status" value="1"/>
</dbReference>
<dbReference type="GO" id="GO:0009975">
    <property type="term" value="F:cyclase activity"/>
    <property type="evidence" value="ECO:0007669"/>
    <property type="project" value="UniProtKB-UniRule"/>
</dbReference>
<dbReference type="InterPro" id="IPR023885">
    <property type="entry name" value="4Fe4S-binding_SPASM_dom"/>
</dbReference>
<dbReference type="PANTHER" id="PTHR11228">
    <property type="entry name" value="RADICAL SAM DOMAIN PROTEIN"/>
    <property type="match status" value="1"/>
</dbReference>
<evidence type="ECO:0000256" key="4">
    <source>
        <dbReference type="ARBA" id="ARBA00022905"/>
    </source>
</evidence>
<evidence type="ECO:0000256" key="2">
    <source>
        <dbReference type="ARBA" id="ARBA00022691"/>
    </source>
</evidence>
<dbReference type="PANTHER" id="PTHR11228:SF7">
    <property type="entry name" value="PQQA PEPTIDE CYCLASE"/>
    <property type="match status" value="1"/>
</dbReference>
<dbReference type="InterPro" id="IPR050377">
    <property type="entry name" value="Radical_SAM_PqqE_MftC-like"/>
</dbReference>
<dbReference type="SFLD" id="SFLDS00029">
    <property type="entry name" value="Radical_SAM"/>
    <property type="match status" value="1"/>
</dbReference>
<dbReference type="PIRSF" id="PIRSF037420">
    <property type="entry name" value="PQQ_syn_pqqE"/>
    <property type="match status" value="1"/>
</dbReference>
<proteinExistence type="inferred from homology"/>
<dbReference type="InterPro" id="IPR006638">
    <property type="entry name" value="Elp3/MiaA/NifB-like_rSAM"/>
</dbReference>
<dbReference type="CDD" id="cd21119">
    <property type="entry name" value="SPASM_PqqE"/>
    <property type="match status" value="1"/>
</dbReference>
<keyword evidence="6 8" id="KW-0408">Iron</keyword>
<dbReference type="GO" id="GO:1904047">
    <property type="term" value="F:S-adenosyl-L-methionine binding"/>
    <property type="evidence" value="ECO:0007669"/>
    <property type="project" value="UniProtKB-UniRule"/>
</dbReference>
<feature type="binding site" evidence="8">
    <location>
        <position position="25"/>
    </location>
    <ligand>
        <name>[4Fe-4S] cluster</name>
        <dbReference type="ChEBI" id="CHEBI:49883"/>
        <note>4Fe-4S-S-AdoMet</note>
    </ligand>
</feature>
<comment type="function">
    <text evidence="8">Catalyzes the cross-linking of a glutamate residue and a tyrosine residue in the PqqA protein as part of the biosynthesis of pyrroloquinoline quinone (PQQ).</text>
</comment>
<dbReference type="GO" id="GO:0018189">
    <property type="term" value="P:pyrroloquinoline quinone biosynthetic process"/>
    <property type="evidence" value="ECO:0007669"/>
    <property type="project" value="UniProtKB-UniRule"/>
</dbReference>
<dbReference type="Gene3D" id="3.20.20.70">
    <property type="entry name" value="Aldolase class I"/>
    <property type="match status" value="1"/>
</dbReference>
<evidence type="ECO:0000256" key="1">
    <source>
        <dbReference type="ARBA" id="ARBA00022485"/>
    </source>
</evidence>
<keyword evidence="7 8" id="KW-0411">Iron-sulfur</keyword>
<keyword evidence="2 8" id="KW-0949">S-adenosyl-L-methionine</keyword>
<gene>
    <name evidence="8" type="primary">pqqE</name>
    <name evidence="10" type="ORF">DES32_2560</name>
</gene>
<dbReference type="NCBIfam" id="TIGR02109">
    <property type="entry name" value="PQQ_syn_pqqE"/>
    <property type="match status" value="1"/>
</dbReference>
<dbReference type="Pfam" id="PF13186">
    <property type="entry name" value="SPASM"/>
    <property type="match status" value="1"/>
</dbReference>
<organism evidence="10 11">
    <name type="scientific">Methylovirgula ligni</name>
    <dbReference type="NCBI Taxonomy" id="569860"/>
    <lineage>
        <taxon>Bacteria</taxon>
        <taxon>Pseudomonadati</taxon>
        <taxon>Pseudomonadota</taxon>
        <taxon>Alphaproteobacteria</taxon>
        <taxon>Hyphomicrobiales</taxon>
        <taxon>Beijerinckiaceae</taxon>
        <taxon>Methylovirgula</taxon>
    </lineage>
</organism>
<dbReference type="OrthoDB" id="9792276at2"/>